<evidence type="ECO:0000313" key="5">
    <source>
        <dbReference type="Proteomes" id="UP000191901"/>
    </source>
</evidence>
<proteinExistence type="inferred from homology"/>
<feature type="region of interest" description="Disordered" evidence="3">
    <location>
        <begin position="417"/>
        <end position="473"/>
    </location>
</feature>
<dbReference type="GO" id="GO:0016829">
    <property type="term" value="F:lyase activity"/>
    <property type="evidence" value="ECO:0007669"/>
    <property type="project" value="UniProtKB-UniRule"/>
</dbReference>
<feature type="compositionally biased region" description="Basic and acidic residues" evidence="3">
    <location>
        <begin position="462"/>
        <end position="473"/>
    </location>
</feature>
<dbReference type="AlphaFoldDB" id="A0A1Z3HP10"/>
<feature type="compositionally biased region" description="Low complexity" evidence="3">
    <location>
        <begin position="418"/>
        <end position="457"/>
    </location>
</feature>
<evidence type="ECO:0000256" key="2">
    <source>
        <dbReference type="HAMAP-Rule" id="MF_01074"/>
    </source>
</evidence>
<keyword evidence="5" id="KW-1185">Reference proteome</keyword>
<organism evidence="4 5">
    <name type="scientific">Halomicronema hongdechloris C2206</name>
    <dbReference type="NCBI Taxonomy" id="1641165"/>
    <lineage>
        <taxon>Bacteria</taxon>
        <taxon>Bacillati</taxon>
        <taxon>Cyanobacteriota</taxon>
        <taxon>Cyanophyceae</taxon>
        <taxon>Nodosilineales</taxon>
        <taxon>Nodosilineaceae</taxon>
        <taxon>Halomicronema</taxon>
    </lineage>
</organism>
<dbReference type="Pfam" id="PF01969">
    <property type="entry name" value="Ni_insertion"/>
    <property type="match status" value="1"/>
</dbReference>
<name>A0A1Z3HP10_9CYAN</name>
<dbReference type="Gene3D" id="3.30.70.1380">
    <property type="entry name" value="Transcriptional regulatory protein pf0864 domain like"/>
    <property type="match status" value="1"/>
</dbReference>
<dbReference type="HAMAP" id="MF_01074">
    <property type="entry name" value="LarC"/>
    <property type="match status" value="1"/>
</dbReference>
<accession>A0A1Z3HP10</accession>
<dbReference type="PANTHER" id="PTHR36566:SF1">
    <property type="entry name" value="PYRIDINIUM-3,5-BISTHIOCARBOXYLIC ACID MONONUCLEOTIDE NICKEL INSERTION PROTEIN"/>
    <property type="match status" value="1"/>
</dbReference>
<evidence type="ECO:0000256" key="3">
    <source>
        <dbReference type="SAM" id="MobiDB-lite"/>
    </source>
</evidence>
<sequence>MIGYLDCPTGISGDMCLGALVDAGVPLEMLQEQLHGLGLSDEFELRSHLVTRNGQAATRVEVDLNCQGPHRHLRDIEELIQQAQLPPQVRDRSLAIFRRLAAAEGAVHGIALEQVHFHEVGATDAIVDIVGTCLGLDWLQIDALYCSALPTGGGRVRAAHGWLPVPAPAVLQLMQMAQVPIYSNGIEAELVTPTGCAIATTLAQGFGPPPPLRLQRLGLGAGGRDLSLPNLLRLWLGPATLEPSQPSPTTTTPLSPAATPPSLETIAVLQTQVDDLSPQAIGYLFDQLLQAGALDVFTQAIAMKKNRPGVLITVICWPDQITTCETLLFQETTTLGIRRHWQHRHALQRQRVPVATPYGTVHMKLAWDGTTGTHYTAQPEYEDCAQLAQQHQRPWREIHRVALHCWHSQPEAATYLPSSSISISPSSSESSNDSSNDSSKSRSSSQAAASSRSNSSSDSDDSTDRRDSSRASV</sequence>
<dbReference type="Gene3D" id="3.10.20.300">
    <property type="entry name" value="mk0293 like domain"/>
    <property type="match status" value="1"/>
</dbReference>
<dbReference type="EMBL" id="CP021983">
    <property type="protein sequence ID" value="ASC72044.1"/>
    <property type="molecule type" value="Genomic_DNA"/>
</dbReference>
<dbReference type="InterPro" id="IPR002822">
    <property type="entry name" value="Ni_insertion"/>
</dbReference>
<protein>
    <recommendedName>
        <fullName evidence="2">Putative nickel insertion protein</fullName>
    </recommendedName>
</protein>
<dbReference type="PANTHER" id="PTHR36566">
    <property type="entry name" value="NICKEL INSERTION PROTEIN-RELATED"/>
    <property type="match status" value="1"/>
</dbReference>
<dbReference type="GO" id="GO:0016151">
    <property type="term" value="F:nickel cation binding"/>
    <property type="evidence" value="ECO:0007669"/>
    <property type="project" value="UniProtKB-UniRule"/>
</dbReference>
<comment type="similarity">
    <text evidence="2">Belongs to the LarC family.</text>
</comment>
<dbReference type="Proteomes" id="UP000191901">
    <property type="component" value="Chromosome"/>
</dbReference>
<evidence type="ECO:0000256" key="1">
    <source>
        <dbReference type="ARBA" id="ARBA00022596"/>
    </source>
</evidence>
<keyword evidence="1 2" id="KW-0533">Nickel</keyword>
<keyword evidence="2" id="KW-0456">Lyase</keyword>
<dbReference type="NCBIfam" id="TIGR00299">
    <property type="entry name" value="nickel pincer cofactor biosynthesis protein LarC"/>
    <property type="match status" value="1"/>
</dbReference>
<dbReference type="KEGG" id="hhg:XM38_029980"/>
<gene>
    <name evidence="4" type="ORF">XM38_029980</name>
</gene>
<reference evidence="4 5" key="1">
    <citation type="journal article" date="2016" name="Biochim. Biophys. Acta">
        <title>Characterization of red-shifted phycobilisomes isolated from the chlorophyll f-containing cyanobacterium Halomicronema hongdechloris.</title>
        <authorList>
            <person name="Li Y."/>
            <person name="Lin Y."/>
            <person name="Garvey C.J."/>
            <person name="Birch D."/>
            <person name="Corkery R.W."/>
            <person name="Loughlin P.C."/>
            <person name="Scheer H."/>
            <person name="Willows R.D."/>
            <person name="Chen M."/>
        </authorList>
    </citation>
    <scope>NUCLEOTIDE SEQUENCE [LARGE SCALE GENOMIC DNA]</scope>
    <source>
        <strain evidence="4 5">C2206</strain>
    </source>
</reference>
<evidence type="ECO:0000313" key="4">
    <source>
        <dbReference type="EMBL" id="ASC72044.1"/>
    </source>
</evidence>